<sequence>MGTAALPRLANTEMTTIRMYWEIERSIPNAFAANTATMAGKIPPHASIFITAPSGPTKFATLGLTFKRLVMVLTVMVREPRLERLENASNKAGLAARKNLMGLIFALKASRPE</sequence>
<name>A0A645E4K2_9ZZZZ</name>
<dbReference type="EMBL" id="VSSQ01041984">
    <property type="protein sequence ID" value="MPM95502.1"/>
    <property type="molecule type" value="Genomic_DNA"/>
</dbReference>
<comment type="caution">
    <text evidence="1">The sequence shown here is derived from an EMBL/GenBank/DDBJ whole genome shotgun (WGS) entry which is preliminary data.</text>
</comment>
<accession>A0A645E4K2</accession>
<protein>
    <submittedName>
        <fullName evidence="1">Uncharacterized protein</fullName>
    </submittedName>
</protein>
<reference evidence="1" key="1">
    <citation type="submission" date="2019-08" db="EMBL/GenBank/DDBJ databases">
        <authorList>
            <person name="Kucharzyk K."/>
            <person name="Murdoch R.W."/>
            <person name="Higgins S."/>
            <person name="Loffler F."/>
        </authorList>
    </citation>
    <scope>NUCLEOTIDE SEQUENCE</scope>
</reference>
<gene>
    <name evidence="1" type="ORF">SDC9_142656</name>
</gene>
<evidence type="ECO:0000313" key="1">
    <source>
        <dbReference type="EMBL" id="MPM95502.1"/>
    </source>
</evidence>
<proteinExistence type="predicted"/>
<organism evidence="1">
    <name type="scientific">bioreactor metagenome</name>
    <dbReference type="NCBI Taxonomy" id="1076179"/>
    <lineage>
        <taxon>unclassified sequences</taxon>
        <taxon>metagenomes</taxon>
        <taxon>ecological metagenomes</taxon>
    </lineage>
</organism>
<dbReference type="AlphaFoldDB" id="A0A645E4K2"/>